<dbReference type="InterPro" id="IPR027417">
    <property type="entry name" value="P-loop_NTPase"/>
</dbReference>
<name>A0A433QIZ8_9FUNG</name>
<dbReference type="PROSITE" id="PS51421">
    <property type="entry name" value="RAS"/>
    <property type="match status" value="1"/>
</dbReference>
<organism evidence="3 4">
    <name type="scientific">Jimgerdemannia flammicorona</name>
    <dbReference type="NCBI Taxonomy" id="994334"/>
    <lineage>
        <taxon>Eukaryota</taxon>
        <taxon>Fungi</taxon>
        <taxon>Fungi incertae sedis</taxon>
        <taxon>Mucoromycota</taxon>
        <taxon>Mucoromycotina</taxon>
        <taxon>Endogonomycetes</taxon>
        <taxon>Endogonales</taxon>
        <taxon>Endogonaceae</taxon>
        <taxon>Jimgerdemannia</taxon>
    </lineage>
</organism>
<dbReference type="AlphaFoldDB" id="A0A433QIZ8"/>
<dbReference type="SMART" id="SM00174">
    <property type="entry name" value="RHO"/>
    <property type="match status" value="1"/>
</dbReference>
<dbReference type="InterPro" id="IPR003578">
    <property type="entry name" value="Small_GTPase_Rho"/>
</dbReference>
<comment type="caution">
    <text evidence="3">The sequence shown here is derived from an EMBL/GenBank/DDBJ whole genome shotgun (WGS) entry which is preliminary data.</text>
</comment>
<dbReference type="PROSITE" id="PS51419">
    <property type="entry name" value="RAB"/>
    <property type="match status" value="1"/>
</dbReference>
<evidence type="ECO:0000313" key="4">
    <source>
        <dbReference type="Proteomes" id="UP000274822"/>
    </source>
</evidence>
<dbReference type="InterPro" id="IPR001806">
    <property type="entry name" value="Small_GTPase"/>
</dbReference>
<keyword evidence="1" id="KW-0547">Nucleotide-binding</keyword>
<accession>A0A433QIZ8</accession>
<dbReference type="PROSITE" id="PS51420">
    <property type="entry name" value="RHO"/>
    <property type="match status" value="1"/>
</dbReference>
<dbReference type="PRINTS" id="PR00449">
    <property type="entry name" value="RASTRNSFRMNG"/>
</dbReference>
<evidence type="ECO:0000256" key="1">
    <source>
        <dbReference type="ARBA" id="ARBA00022741"/>
    </source>
</evidence>
<proteinExistence type="predicted"/>
<keyword evidence="3" id="KW-0378">Hydrolase</keyword>
<reference evidence="3 4" key="1">
    <citation type="journal article" date="2018" name="New Phytol.">
        <title>Phylogenomics of Endogonaceae and evolution of mycorrhizas within Mucoromycota.</title>
        <authorList>
            <person name="Chang Y."/>
            <person name="Desiro A."/>
            <person name="Na H."/>
            <person name="Sandor L."/>
            <person name="Lipzen A."/>
            <person name="Clum A."/>
            <person name="Barry K."/>
            <person name="Grigoriev I.V."/>
            <person name="Martin F.M."/>
            <person name="Stajich J.E."/>
            <person name="Smith M.E."/>
            <person name="Bonito G."/>
            <person name="Spatafora J.W."/>
        </authorList>
    </citation>
    <scope>NUCLEOTIDE SEQUENCE [LARGE SCALE GENOMIC DNA]</scope>
    <source>
        <strain evidence="3 4">AD002</strain>
    </source>
</reference>
<dbReference type="SMART" id="SM00175">
    <property type="entry name" value="RAB"/>
    <property type="match status" value="1"/>
</dbReference>
<dbReference type="GO" id="GO:0005525">
    <property type="term" value="F:GTP binding"/>
    <property type="evidence" value="ECO:0007669"/>
    <property type="project" value="UniProtKB-KW"/>
</dbReference>
<feature type="non-terminal residue" evidence="3">
    <location>
        <position position="158"/>
    </location>
</feature>
<dbReference type="GO" id="GO:0003924">
    <property type="term" value="F:GTPase activity"/>
    <property type="evidence" value="ECO:0007669"/>
    <property type="project" value="InterPro"/>
</dbReference>
<dbReference type="EMBL" id="RBNJ01004715">
    <property type="protein sequence ID" value="RUS29775.1"/>
    <property type="molecule type" value="Genomic_DNA"/>
</dbReference>
<evidence type="ECO:0000313" key="3">
    <source>
        <dbReference type="EMBL" id="RUS29775.1"/>
    </source>
</evidence>
<dbReference type="Proteomes" id="UP000274822">
    <property type="component" value="Unassembled WGS sequence"/>
</dbReference>
<protein>
    <submittedName>
        <fullName evidence="3">P-loop containing nucleoside triphosphate hydrolase protein</fullName>
    </submittedName>
</protein>
<keyword evidence="4" id="KW-1185">Reference proteome</keyword>
<keyword evidence="2" id="KW-0342">GTP-binding</keyword>
<sequence length="158" mass="17908">MSLCATDKPIFRKLVVLGDGGCGKTSLLNVFTRKYFPQVYEPTIFENYVYDFTLDGQEISLSLWDTAGKPLGLLYPGFSLPTTLLSFQIYPKTVDITYFRPTGQEEFGRLRTLSYADTHVIMLCFSVDSRDSLENIGNKWIEEVAEHCPNVKIMLTAL</sequence>
<dbReference type="GO" id="GO:0007264">
    <property type="term" value="P:small GTPase-mediated signal transduction"/>
    <property type="evidence" value="ECO:0007669"/>
    <property type="project" value="InterPro"/>
</dbReference>
<dbReference type="NCBIfam" id="TIGR00231">
    <property type="entry name" value="small_GTP"/>
    <property type="match status" value="1"/>
</dbReference>
<dbReference type="InterPro" id="IPR005225">
    <property type="entry name" value="Small_GTP-bd"/>
</dbReference>
<gene>
    <name evidence="3" type="ORF">BC938DRAFT_480257</name>
</gene>
<dbReference type="SUPFAM" id="SSF52540">
    <property type="entry name" value="P-loop containing nucleoside triphosphate hydrolases"/>
    <property type="match status" value="1"/>
</dbReference>
<dbReference type="Gene3D" id="3.40.50.300">
    <property type="entry name" value="P-loop containing nucleotide triphosphate hydrolases"/>
    <property type="match status" value="1"/>
</dbReference>
<dbReference type="Pfam" id="PF00071">
    <property type="entry name" value="Ras"/>
    <property type="match status" value="2"/>
</dbReference>
<evidence type="ECO:0000256" key="2">
    <source>
        <dbReference type="ARBA" id="ARBA00023134"/>
    </source>
</evidence>
<dbReference type="PANTHER" id="PTHR24072">
    <property type="entry name" value="RHO FAMILY GTPASE"/>
    <property type="match status" value="1"/>
</dbReference>